<sequence length="157" mass="17985">MEKQEIIEMLNKNRANELIAILQYMNHYYTVTGQDFLALRGLFRELGIVEMQHAEKIAERISVLGGQPISKTEAIQHFTDLSVNEADTMEGMINANLDYEQLAINDYTDHIKKIADNDPVTRNLLEDILGQEEEHAHDLSAWLDNKEISFKLRAVGE</sequence>
<dbReference type="GO" id="GO:0008199">
    <property type="term" value="F:ferric iron binding"/>
    <property type="evidence" value="ECO:0007669"/>
    <property type="project" value="InterPro"/>
</dbReference>
<dbReference type="SUPFAM" id="SSF47240">
    <property type="entry name" value="Ferritin-like"/>
    <property type="match status" value="1"/>
</dbReference>
<evidence type="ECO:0000313" key="4">
    <source>
        <dbReference type="EMBL" id="KKN58343.1"/>
    </source>
</evidence>
<dbReference type="InterPro" id="IPR008331">
    <property type="entry name" value="Ferritin_DPS_dom"/>
</dbReference>
<protein>
    <recommendedName>
        <fullName evidence="3">Ferritin-like diiron domain-containing protein</fullName>
    </recommendedName>
</protein>
<dbReference type="GO" id="GO:0005829">
    <property type="term" value="C:cytosol"/>
    <property type="evidence" value="ECO:0007669"/>
    <property type="project" value="TreeGrafter"/>
</dbReference>
<dbReference type="PRINTS" id="PR00601">
    <property type="entry name" value="BACFERRITIN"/>
</dbReference>
<name>A0A0F9UXK6_9ZZZZ</name>
<proteinExistence type="predicted"/>
<dbReference type="Gene3D" id="1.20.1260.10">
    <property type="match status" value="1"/>
</dbReference>
<evidence type="ECO:0000256" key="2">
    <source>
        <dbReference type="ARBA" id="ARBA00023004"/>
    </source>
</evidence>
<dbReference type="InterPro" id="IPR014490">
    <property type="entry name" value="Dps-like"/>
</dbReference>
<evidence type="ECO:0000259" key="3">
    <source>
        <dbReference type="PROSITE" id="PS50905"/>
    </source>
</evidence>
<dbReference type="PANTHER" id="PTHR30295">
    <property type="entry name" value="BACTERIOFERRITIN"/>
    <property type="match status" value="1"/>
</dbReference>
<dbReference type="EMBL" id="LAZR01000766">
    <property type="protein sequence ID" value="KKN58343.1"/>
    <property type="molecule type" value="Genomic_DNA"/>
</dbReference>
<keyword evidence="2" id="KW-0408">Iron</keyword>
<dbReference type="InterPro" id="IPR009078">
    <property type="entry name" value="Ferritin-like_SF"/>
</dbReference>
<reference evidence="4" key="1">
    <citation type="journal article" date="2015" name="Nature">
        <title>Complex archaea that bridge the gap between prokaryotes and eukaryotes.</title>
        <authorList>
            <person name="Spang A."/>
            <person name="Saw J.H."/>
            <person name="Jorgensen S.L."/>
            <person name="Zaremba-Niedzwiedzka K."/>
            <person name="Martijn J."/>
            <person name="Lind A.E."/>
            <person name="van Eijk R."/>
            <person name="Schleper C."/>
            <person name="Guy L."/>
            <person name="Ettema T.J."/>
        </authorList>
    </citation>
    <scope>NUCLEOTIDE SEQUENCE</scope>
</reference>
<accession>A0A0F9UXK6</accession>
<dbReference type="GO" id="GO:0004322">
    <property type="term" value="F:ferroxidase activity"/>
    <property type="evidence" value="ECO:0007669"/>
    <property type="project" value="TreeGrafter"/>
</dbReference>
<dbReference type="AlphaFoldDB" id="A0A0F9UXK6"/>
<dbReference type="PANTHER" id="PTHR30295:SF1">
    <property type="entry name" value="DNA PROTECTION DURING STARVATION PROTEIN"/>
    <property type="match status" value="1"/>
</dbReference>
<dbReference type="Pfam" id="PF00210">
    <property type="entry name" value="Ferritin"/>
    <property type="match status" value="1"/>
</dbReference>
<dbReference type="InterPro" id="IPR002024">
    <property type="entry name" value="Bacterioferritin"/>
</dbReference>
<gene>
    <name evidence="4" type="ORF">LCGC14_0553230</name>
</gene>
<evidence type="ECO:0000256" key="1">
    <source>
        <dbReference type="ARBA" id="ARBA00022434"/>
    </source>
</evidence>
<dbReference type="InterPro" id="IPR012347">
    <property type="entry name" value="Ferritin-like"/>
</dbReference>
<dbReference type="InterPro" id="IPR009040">
    <property type="entry name" value="Ferritin-like_diiron"/>
</dbReference>
<feature type="domain" description="Ferritin-like diiron" evidence="3">
    <location>
        <begin position="1"/>
        <end position="150"/>
    </location>
</feature>
<dbReference type="PROSITE" id="PS50905">
    <property type="entry name" value="FERRITIN_LIKE"/>
    <property type="match status" value="1"/>
</dbReference>
<keyword evidence="1" id="KW-0409">Iron storage</keyword>
<dbReference type="GO" id="GO:0006879">
    <property type="term" value="P:intracellular iron ion homeostasis"/>
    <property type="evidence" value="ECO:0007669"/>
    <property type="project" value="UniProtKB-KW"/>
</dbReference>
<dbReference type="GO" id="GO:0006826">
    <property type="term" value="P:iron ion transport"/>
    <property type="evidence" value="ECO:0007669"/>
    <property type="project" value="InterPro"/>
</dbReference>
<comment type="caution">
    <text evidence="4">The sequence shown here is derived from an EMBL/GenBank/DDBJ whole genome shotgun (WGS) entry which is preliminary data.</text>
</comment>
<organism evidence="4">
    <name type="scientific">marine sediment metagenome</name>
    <dbReference type="NCBI Taxonomy" id="412755"/>
    <lineage>
        <taxon>unclassified sequences</taxon>
        <taxon>metagenomes</taxon>
        <taxon>ecological metagenomes</taxon>
    </lineage>
</organism>
<dbReference type="PIRSF" id="PIRSF018063">
    <property type="entry name" value="Ferrtn_UCP018063"/>
    <property type="match status" value="1"/>
</dbReference>
<dbReference type="GO" id="GO:0020037">
    <property type="term" value="F:heme binding"/>
    <property type="evidence" value="ECO:0007669"/>
    <property type="project" value="TreeGrafter"/>
</dbReference>